<evidence type="ECO:0000313" key="5">
    <source>
        <dbReference type="Proteomes" id="UP000799537"/>
    </source>
</evidence>
<name>A0A6A6D655_ZASCE</name>
<dbReference type="Pfam" id="PF00106">
    <property type="entry name" value="adh_short"/>
    <property type="match status" value="1"/>
</dbReference>
<keyword evidence="5" id="KW-1185">Reference proteome</keyword>
<dbReference type="Gene3D" id="3.40.50.720">
    <property type="entry name" value="NAD(P)-binding Rossmann-like Domain"/>
    <property type="match status" value="1"/>
</dbReference>
<keyword evidence="3" id="KW-0560">Oxidoreductase</keyword>
<dbReference type="EMBL" id="ML993579">
    <property type="protein sequence ID" value="KAF2173702.1"/>
    <property type="molecule type" value="Genomic_DNA"/>
</dbReference>
<organism evidence="4 5">
    <name type="scientific">Zasmidium cellare ATCC 36951</name>
    <dbReference type="NCBI Taxonomy" id="1080233"/>
    <lineage>
        <taxon>Eukaryota</taxon>
        <taxon>Fungi</taxon>
        <taxon>Dikarya</taxon>
        <taxon>Ascomycota</taxon>
        <taxon>Pezizomycotina</taxon>
        <taxon>Dothideomycetes</taxon>
        <taxon>Dothideomycetidae</taxon>
        <taxon>Mycosphaerellales</taxon>
        <taxon>Mycosphaerellaceae</taxon>
        <taxon>Zasmidium</taxon>
    </lineage>
</organism>
<gene>
    <name evidence="4" type="ORF">M409DRAFT_48640</name>
</gene>
<dbReference type="OrthoDB" id="191139at2759"/>
<evidence type="ECO:0000313" key="4">
    <source>
        <dbReference type="EMBL" id="KAF2173702.1"/>
    </source>
</evidence>
<dbReference type="PANTHER" id="PTHR24320">
    <property type="entry name" value="RETINOL DEHYDROGENASE"/>
    <property type="match status" value="1"/>
</dbReference>
<dbReference type="InterPro" id="IPR036291">
    <property type="entry name" value="NAD(P)-bd_dom_sf"/>
</dbReference>
<dbReference type="GO" id="GO:0016491">
    <property type="term" value="F:oxidoreductase activity"/>
    <property type="evidence" value="ECO:0007669"/>
    <property type="project" value="UniProtKB-KW"/>
</dbReference>
<reference evidence="4" key="1">
    <citation type="journal article" date="2020" name="Stud. Mycol.">
        <title>101 Dothideomycetes genomes: a test case for predicting lifestyles and emergence of pathogens.</title>
        <authorList>
            <person name="Haridas S."/>
            <person name="Albert R."/>
            <person name="Binder M."/>
            <person name="Bloem J."/>
            <person name="Labutti K."/>
            <person name="Salamov A."/>
            <person name="Andreopoulos B."/>
            <person name="Baker S."/>
            <person name="Barry K."/>
            <person name="Bills G."/>
            <person name="Bluhm B."/>
            <person name="Cannon C."/>
            <person name="Castanera R."/>
            <person name="Culley D."/>
            <person name="Daum C."/>
            <person name="Ezra D."/>
            <person name="Gonzalez J."/>
            <person name="Henrissat B."/>
            <person name="Kuo A."/>
            <person name="Liang C."/>
            <person name="Lipzen A."/>
            <person name="Lutzoni F."/>
            <person name="Magnuson J."/>
            <person name="Mondo S."/>
            <person name="Nolan M."/>
            <person name="Ohm R."/>
            <person name="Pangilinan J."/>
            <person name="Park H.-J."/>
            <person name="Ramirez L."/>
            <person name="Alfaro M."/>
            <person name="Sun H."/>
            <person name="Tritt A."/>
            <person name="Yoshinaga Y."/>
            <person name="Zwiers L.-H."/>
            <person name="Turgeon B."/>
            <person name="Goodwin S."/>
            <person name="Spatafora J."/>
            <person name="Crous P."/>
            <person name="Grigoriev I."/>
        </authorList>
    </citation>
    <scope>NUCLEOTIDE SEQUENCE</scope>
    <source>
        <strain evidence="4">ATCC 36951</strain>
    </source>
</reference>
<dbReference type="PANTHER" id="PTHR24320:SF282">
    <property type="entry name" value="WW DOMAIN-CONTAINING OXIDOREDUCTASE"/>
    <property type="match status" value="1"/>
</dbReference>
<dbReference type="InterPro" id="IPR002347">
    <property type="entry name" value="SDR_fam"/>
</dbReference>
<evidence type="ECO:0000256" key="2">
    <source>
        <dbReference type="ARBA" id="ARBA00022857"/>
    </source>
</evidence>
<keyword evidence="2" id="KW-0521">NADP</keyword>
<accession>A0A6A6D655</accession>
<evidence type="ECO:0000256" key="1">
    <source>
        <dbReference type="ARBA" id="ARBA00006484"/>
    </source>
</evidence>
<dbReference type="AlphaFoldDB" id="A0A6A6D655"/>
<dbReference type="Proteomes" id="UP000799537">
    <property type="component" value="Unassembled WGS sequence"/>
</dbReference>
<protein>
    <submittedName>
        <fullName evidence="4">Uncharacterized protein</fullName>
    </submittedName>
</protein>
<dbReference type="SUPFAM" id="SSF51735">
    <property type="entry name" value="NAD(P)-binding Rossmann-fold domains"/>
    <property type="match status" value="1"/>
</dbReference>
<dbReference type="RefSeq" id="XP_033674591.1">
    <property type="nucleotide sequence ID" value="XM_033811004.1"/>
</dbReference>
<comment type="similarity">
    <text evidence="1">Belongs to the short-chain dehydrogenases/reductases (SDR) family.</text>
</comment>
<proteinExistence type="inferred from homology"/>
<dbReference type="PRINTS" id="PR00081">
    <property type="entry name" value="GDHRDH"/>
</dbReference>
<evidence type="ECO:0000256" key="3">
    <source>
        <dbReference type="ARBA" id="ARBA00023002"/>
    </source>
</evidence>
<sequence>MPNKGIPFNPSTDIPSLSGKVILITGANSGLGQKSALELSKHNPSELWITARSTEKAEAAVAEIKAVSPNANIKALALDLGSFESIKAAAKKFLSEASRLDVLMLNAGIFGHPPALTEDGYEIHMGTNHLGHALLLKLLAPLLVKSAADADVRVLILTSIGWRLGPKQVLEFETFKTVEGASPIMRYVQSKFANMLYAEQVAKHFPQFTTISLHPGEVGTALFSREPGDEQIRYLQKEVVPTKIVPVDEGVKNQLWAAGASGLVSGAYYEPVGVLYQEKLQEGHVEIAEKLWDWTEKELEGQVV</sequence>
<dbReference type="GeneID" id="54564276"/>